<sequence length="411" mass="45257">MKTTLLFLSLFFCVISTSFSQSISSSPYSIYGLGTLYDADLGTIPSIGGSGIALPSTQFINNLNPASLAFMYHNHFLFDVGGKSIFSTYQNSDKKESRNNIQFSHIAFAFPITSKSAFSATLKPYSSTAYKISNLTLPILNSVENYNLSVTGTGGLNNFDLSYGYLVSKKLALGLTTSLLFGNATDNRSYTIANAVSYINKKTNYNGVRATLGAQFQADSTLTIGIIAKTPTRINASKIQTVASTNSSSTITLESDLASNVDDFYMPLEAGIGFSKAFKNKLNVTLDYERGFWQSTKQSDIYGSFVDRDKISLGFTYKRPKLFGSYFNRIQYAAGLNYDTGYLEVDSHRVINKSFSVGVSLPIDNTFSALNISYSYGQKAKISDGLIKENYHKISINLCLDGIWFVKRKFE</sequence>
<dbReference type="EMBL" id="VJZT01000002">
    <property type="protein sequence ID" value="TRX42371.1"/>
    <property type="molecule type" value="Genomic_DNA"/>
</dbReference>
<comment type="caution">
    <text evidence="2">The sequence shown here is derived from an EMBL/GenBank/DDBJ whole genome shotgun (WGS) entry which is preliminary data.</text>
</comment>
<dbReference type="Proteomes" id="UP000316371">
    <property type="component" value="Unassembled WGS sequence"/>
</dbReference>
<feature type="chain" id="PRO_5021910932" evidence="1">
    <location>
        <begin position="21"/>
        <end position="411"/>
    </location>
</feature>
<evidence type="ECO:0000313" key="3">
    <source>
        <dbReference type="Proteomes" id="UP000316371"/>
    </source>
</evidence>
<evidence type="ECO:0000256" key="1">
    <source>
        <dbReference type="SAM" id="SignalP"/>
    </source>
</evidence>
<dbReference type="AlphaFoldDB" id="A0A553EBQ6"/>
<dbReference type="SUPFAM" id="SSF56935">
    <property type="entry name" value="Porins"/>
    <property type="match status" value="1"/>
</dbReference>
<keyword evidence="3" id="KW-1185">Reference proteome</keyword>
<evidence type="ECO:0000313" key="2">
    <source>
        <dbReference type="EMBL" id="TRX42371.1"/>
    </source>
</evidence>
<name>A0A553EBQ6_9FLAO</name>
<organism evidence="2 3">
    <name type="scientific">Flavobacterium restrictum</name>
    <dbReference type="NCBI Taxonomy" id="2594428"/>
    <lineage>
        <taxon>Bacteria</taxon>
        <taxon>Pseudomonadati</taxon>
        <taxon>Bacteroidota</taxon>
        <taxon>Flavobacteriia</taxon>
        <taxon>Flavobacteriales</taxon>
        <taxon>Flavobacteriaceae</taxon>
        <taxon>Flavobacterium</taxon>
    </lineage>
</organism>
<reference evidence="2 3" key="1">
    <citation type="submission" date="2019-07" db="EMBL/GenBank/DDBJ databases">
        <title>Novel species of Flavobacterium.</title>
        <authorList>
            <person name="Liu Q."/>
            <person name="Xin Y.-H."/>
        </authorList>
    </citation>
    <scope>NUCLEOTIDE SEQUENCE [LARGE SCALE GENOMIC DNA]</scope>
    <source>
        <strain evidence="2 3">LB1R34</strain>
    </source>
</reference>
<feature type="signal peptide" evidence="1">
    <location>
        <begin position="1"/>
        <end position="20"/>
    </location>
</feature>
<dbReference type="OrthoDB" id="1491239at2"/>
<protein>
    <submittedName>
        <fullName evidence="2">Aromatic hydrocarbon degradation protein</fullName>
    </submittedName>
</protein>
<keyword evidence="1" id="KW-0732">Signal</keyword>
<gene>
    <name evidence="2" type="ORF">FNW21_03675</name>
</gene>
<dbReference type="Gene3D" id="2.40.160.60">
    <property type="entry name" value="Outer membrane protein transport protein (OMPP1/FadL/TodX)"/>
    <property type="match status" value="1"/>
</dbReference>
<dbReference type="RefSeq" id="WP_144255377.1">
    <property type="nucleotide sequence ID" value="NZ_VJZT01000002.1"/>
</dbReference>
<accession>A0A553EBQ6</accession>
<proteinExistence type="predicted"/>